<accession>A0A0C2RPH6</accession>
<dbReference type="EMBL" id="JXRR01000021">
    <property type="protein sequence ID" value="KIL43649.1"/>
    <property type="molecule type" value="Genomic_DNA"/>
</dbReference>
<sequence length="132" mass="15059">MSQIEVGQMVKAFYKTGAYIGKLTENKGSHAVVQIKEVLKHPKQGDLHHPNETDVPLFHERKALAFNERANIPLNMIKPFEEVPGEYFDSLRASVAALEQELKSSPGPFEEKSYEALMEVKKEYELMYSITF</sequence>
<dbReference type="SUPFAM" id="SSF141251">
    <property type="entry name" value="Kinase-associated protein B-like"/>
    <property type="match status" value="1"/>
</dbReference>
<name>A0A0C2RPH6_9BACL</name>
<dbReference type="Proteomes" id="UP000031972">
    <property type="component" value="Unassembled WGS sequence"/>
</dbReference>
<dbReference type="Pfam" id="PF08810">
    <property type="entry name" value="KapB"/>
    <property type="match status" value="1"/>
</dbReference>
<reference evidence="1 2" key="1">
    <citation type="submission" date="2015-01" db="EMBL/GenBank/DDBJ databases">
        <title>Jeotgalibacillus campisalis genome sequencing.</title>
        <authorList>
            <person name="Goh K.M."/>
            <person name="Chan K.-G."/>
            <person name="Yaakop A.S."/>
            <person name="Ee R."/>
            <person name="Gan H.M."/>
            <person name="Chan C.S."/>
        </authorList>
    </citation>
    <scope>NUCLEOTIDE SEQUENCE [LARGE SCALE GENOMIC DNA]</scope>
    <source>
        <strain evidence="1 2">SF-57</strain>
    </source>
</reference>
<protein>
    <submittedName>
        <fullName evidence="1">Kinase</fullName>
    </submittedName>
</protein>
<comment type="caution">
    <text evidence="1">The sequence shown here is derived from an EMBL/GenBank/DDBJ whole genome shotgun (WGS) entry which is preliminary data.</text>
</comment>
<dbReference type="GO" id="GO:0016301">
    <property type="term" value="F:kinase activity"/>
    <property type="evidence" value="ECO:0007669"/>
    <property type="project" value="UniProtKB-KW"/>
</dbReference>
<evidence type="ECO:0000313" key="2">
    <source>
        <dbReference type="Proteomes" id="UP000031972"/>
    </source>
</evidence>
<dbReference type="SMART" id="SM01298">
    <property type="entry name" value="KapB"/>
    <property type="match status" value="1"/>
</dbReference>
<dbReference type="InterPro" id="IPR014916">
    <property type="entry name" value="KapB"/>
</dbReference>
<dbReference type="PATRIC" id="fig|220754.4.peg.3183"/>
<gene>
    <name evidence="1" type="ORF">KR50_31690</name>
</gene>
<keyword evidence="2" id="KW-1185">Reference proteome</keyword>
<dbReference type="AlphaFoldDB" id="A0A0C2RPH6"/>
<keyword evidence="1" id="KW-0418">Kinase</keyword>
<dbReference type="InterPro" id="IPR038080">
    <property type="entry name" value="KapB_sf"/>
</dbReference>
<proteinExistence type="predicted"/>
<evidence type="ECO:0000313" key="1">
    <source>
        <dbReference type="EMBL" id="KIL43649.1"/>
    </source>
</evidence>
<keyword evidence="1" id="KW-0808">Transferase</keyword>
<dbReference type="Gene3D" id="2.30.30.430">
    <property type="entry name" value="Kinase associated protein B domain"/>
    <property type="match status" value="1"/>
</dbReference>
<organism evidence="1 2">
    <name type="scientific">Jeotgalibacillus campisalis</name>
    <dbReference type="NCBI Taxonomy" id="220754"/>
    <lineage>
        <taxon>Bacteria</taxon>
        <taxon>Bacillati</taxon>
        <taxon>Bacillota</taxon>
        <taxon>Bacilli</taxon>
        <taxon>Bacillales</taxon>
        <taxon>Caryophanaceae</taxon>
        <taxon>Jeotgalibacillus</taxon>
    </lineage>
</organism>
<dbReference type="RefSeq" id="WP_198134266.1">
    <property type="nucleotide sequence ID" value="NZ_JXRR01000021.1"/>
</dbReference>